<dbReference type="InterPro" id="IPR050109">
    <property type="entry name" value="HTH-type_TetR-like_transc_reg"/>
</dbReference>
<evidence type="ECO:0000256" key="1">
    <source>
        <dbReference type="ARBA" id="ARBA00023015"/>
    </source>
</evidence>
<gene>
    <name evidence="6" type="ORF">AU252_10105</name>
</gene>
<evidence type="ECO:0000256" key="3">
    <source>
        <dbReference type="ARBA" id="ARBA00023163"/>
    </source>
</evidence>
<dbReference type="RefSeq" id="WP_058930601.1">
    <property type="nucleotide sequence ID" value="NZ_CP013747.1"/>
</dbReference>
<feature type="domain" description="HTH tetR-type" evidence="5">
    <location>
        <begin position="15"/>
        <end position="75"/>
    </location>
</feature>
<sequence length="220" mass="24564">MSEIRHTRGPYKSGLMRRKQILAKASEVFATYGYGAGSLRQIAVEVGVTPAALMRHFESKEDLLVEVLRYWGEQSPKPDGDAAGVEYFEGLRSVMRYNANHRGFLELFLTLSTEASNPGHPAGNFIRERNAQTLERFTWHLASAVQRGEVIRMDSIEISAECRTLISVMDGLELQWLLDPSVELVSLFDRHLDLTIVRWTASGDKGPCSPLAKEVASAPE</sequence>
<evidence type="ECO:0000313" key="7">
    <source>
        <dbReference type="Proteomes" id="UP000065151"/>
    </source>
</evidence>
<protein>
    <recommendedName>
        <fullName evidence="5">HTH tetR-type domain-containing protein</fullName>
    </recommendedName>
</protein>
<dbReference type="PANTHER" id="PTHR30055:SF234">
    <property type="entry name" value="HTH-TYPE TRANSCRIPTIONAL REGULATOR BETI"/>
    <property type="match status" value="1"/>
</dbReference>
<accession>A0A0U2XC25</accession>
<dbReference type="InterPro" id="IPR009057">
    <property type="entry name" value="Homeodomain-like_sf"/>
</dbReference>
<dbReference type="Gene3D" id="1.10.357.10">
    <property type="entry name" value="Tetracycline Repressor, domain 2"/>
    <property type="match status" value="1"/>
</dbReference>
<reference evidence="6 7" key="1">
    <citation type="submission" date="2015-12" db="EMBL/GenBank/DDBJ databases">
        <authorList>
            <person name="Shamseldin A."/>
            <person name="Moawad H."/>
            <person name="Abd El-Rahim W.M."/>
            <person name="Sadowsky M.J."/>
        </authorList>
    </citation>
    <scope>NUCLEOTIDE SEQUENCE [LARGE SCALE GENOMIC DNA]</scope>
    <source>
        <strain evidence="6 7">Ar51</strain>
    </source>
</reference>
<dbReference type="PRINTS" id="PR00455">
    <property type="entry name" value="HTHTETR"/>
</dbReference>
<dbReference type="EMBL" id="CP013747">
    <property type="protein sequence ID" value="ALV41458.1"/>
    <property type="molecule type" value="Genomic_DNA"/>
</dbReference>
<evidence type="ECO:0000313" key="6">
    <source>
        <dbReference type="EMBL" id="ALV41458.1"/>
    </source>
</evidence>
<dbReference type="AlphaFoldDB" id="A0A0U2XC25"/>
<dbReference type="PROSITE" id="PS50977">
    <property type="entry name" value="HTH_TETR_2"/>
    <property type="match status" value="1"/>
</dbReference>
<evidence type="ECO:0000259" key="5">
    <source>
        <dbReference type="PROSITE" id="PS50977"/>
    </source>
</evidence>
<dbReference type="Pfam" id="PF00440">
    <property type="entry name" value="TetR_N"/>
    <property type="match status" value="1"/>
</dbReference>
<dbReference type="SUPFAM" id="SSF48498">
    <property type="entry name" value="Tetracyclin repressor-like, C-terminal domain"/>
    <property type="match status" value="1"/>
</dbReference>
<dbReference type="KEGG" id="psul:AU252_10105"/>
<name>A0A0U2XC25_9MICC</name>
<dbReference type="PANTHER" id="PTHR30055">
    <property type="entry name" value="HTH-TYPE TRANSCRIPTIONAL REGULATOR RUTR"/>
    <property type="match status" value="1"/>
</dbReference>
<evidence type="ECO:0000256" key="4">
    <source>
        <dbReference type="PROSITE-ProRule" id="PRU00335"/>
    </source>
</evidence>
<evidence type="ECO:0000256" key="2">
    <source>
        <dbReference type="ARBA" id="ARBA00023125"/>
    </source>
</evidence>
<dbReference type="Proteomes" id="UP000065151">
    <property type="component" value="Chromosome"/>
</dbReference>
<proteinExistence type="predicted"/>
<dbReference type="InterPro" id="IPR001647">
    <property type="entry name" value="HTH_TetR"/>
</dbReference>
<dbReference type="GO" id="GO:0003700">
    <property type="term" value="F:DNA-binding transcription factor activity"/>
    <property type="evidence" value="ECO:0007669"/>
    <property type="project" value="TreeGrafter"/>
</dbReference>
<organism evidence="6">
    <name type="scientific">Pseudarthrobacter sulfonivorans</name>
    <dbReference type="NCBI Taxonomy" id="121292"/>
    <lineage>
        <taxon>Bacteria</taxon>
        <taxon>Bacillati</taxon>
        <taxon>Actinomycetota</taxon>
        <taxon>Actinomycetes</taxon>
        <taxon>Micrococcales</taxon>
        <taxon>Micrococcaceae</taxon>
        <taxon>Pseudarthrobacter</taxon>
    </lineage>
</organism>
<keyword evidence="1" id="KW-0805">Transcription regulation</keyword>
<dbReference type="SUPFAM" id="SSF46689">
    <property type="entry name" value="Homeodomain-like"/>
    <property type="match status" value="1"/>
</dbReference>
<feature type="DNA-binding region" description="H-T-H motif" evidence="4">
    <location>
        <begin position="38"/>
        <end position="57"/>
    </location>
</feature>
<keyword evidence="2 4" id="KW-0238">DNA-binding</keyword>
<dbReference type="GO" id="GO:0000976">
    <property type="term" value="F:transcription cis-regulatory region binding"/>
    <property type="evidence" value="ECO:0007669"/>
    <property type="project" value="TreeGrafter"/>
</dbReference>
<keyword evidence="3" id="KW-0804">Transcription</keyword>
<dbReference type="InterPro" id="IPR036271">
    <property type="entry name" value="Tet_transcr_reg_TetR-rel_C_sf"/>
</dbReference>